<dbReference type="SUPFAM" id="SSF52833">
    <property type="entry name" value="Thioredoxin-like"/>
    <property type="match status" value="1"/>
</dbReference>
<evidence type="ECO:0000313" key="1">
    <source>
        <dbReference type="EMBL" id="ETJ19189.1"/>
    </source>
</evidence>
<name>W1WRV5_9ZZZZ</name>
<dbReference type="EMBL" id="AZMM01018544">
    <property type="protein sequence ID" value="ETJ19189.1"/>
    <property type="molecule type" value="Genomic_DNA"/>
</dbReference>
<dbReference type="InterPro" id="IPR036249">
    <property type="entry name" value="Thioredoxin-like_sf"/>
</dbReference>
<evidence type="ECO:0008006" key="2">
    <source>
        <dbReference type="Google" id="ProtNLM"/>
    </source>
</evidence>
<sequence length="162" mass="19268">MQNEIIPKRDIITEDMISDCINNAGIDYQVFKEDLQKDKLTDSLKVDLHIAREMEIEQAPSLVFFSENVHEEGLKVEGLYPYHIYTYIINELMGQPIEKNLPPKLEYYIQKKQLVTMEELLTIYEWPEKLLNKELKKLTLQQKVEKLQYPEGEFWKSKMPQC</sequence>
<protein>
    <recommendedName>
        <fullName evidence="2">Dithiol-disulfide isomerase</fullName>
    </recommendedName>
</protein>
<dbReference type="Pfam" id="PF13743">
    <property type="entry name" value="Thioredoxin_5"/>
    <property type="match status" value="1"/>
</dbReference>
<reference evidence="1" key="1">
    <citation type="submission" date="2013-12" db="EMBL/GenBank/DDBJ databases">
        <title>A Varibaculum cambriense genome reconstructed from a premature infant gut community with otherwise low bacterial novelty that shifts toward anaerobic metabolism during the third week of life.</title>
        <authorList>
            <person name="Brown C.T."/>
            <person name="Sharon I."/>
            <person name="Thomas B.C."/>
            <person name="Castelle C.J."/>
            <person name="Morowitz M.J."/>
            <person name="Banfield J.F."/>
        </authorList>
    </citation>
    <scope>NUCLEOTIDE SEQUENCE</scope>
</reference>
<organism evidence="1">
    <name type="scientific">human gut metagenome</name>
    <dbReference type="NCBI Taxonomy" id="408170"/>
    <lineage>
        <taxon>unclassified sequences</taxon>
        <taxon>metagenomes</taxon>
        <taxon>organismal metagenomes</taxon>
    </lineage>
</organism>
<accession>W1WRV5</accession>
<proteinExistence type="predicted"/>
<gene>
    <name evidence="1" type="ORF">Q604_UNBC18544G0017</name>
</gene>
<dbReference type="AlphaFoldDB" id="W1WRV5"/>
<comment type="caution">
    <text evidence="1">The sequence shown here is derived from an EMBL/GenBank/DDBJ whole genome shotgun (WGS) entry which is preliminary data.</text>
</comment>
<dbReference type="Gene3D" id="3.40.30.10">
    <property type="entry name" value="Glutaredoxin"/>
    <property type="match status" value="1"/>
</dbReference>